<organism evidence="1 2">
    <name type="scientific">Trematosphaeria pertusa</name>
    <dbReference type="NCBI Taxonomy" id="390896"/>
    <lineage>
        <taxon>Eukaryota</taxon>
        <taxon>Fungi</taxon>
        <taxon>Dikarya</taxon>
        <taxon>Ascomycota</taxon>
        <taxon>Pezizomycotina</taxon>
        <taxon>Dothideomycetes</taxon>
        <taxon>Pleosporomycetidae</taxon>
        <taxon>Pleosporales</taxon>
        <taxon>Massarineae</taxon>
        <taxon>Trematosphaeriaceae</taxon>
        <taxon>Trematosphaeria</taxon>
    </lineage>
</organism>
<dbReference type="RefSeq" id="XP_033689954.1">
    <property type="nucleotide sequence ID" value="XM_033819932.1"/>
</dbReference>
<dbReference type="Proteomes" id="UP000800094">
    <property type="component" value="Unassembled WGS sequence"/>
</dbReference>
<sequence length="348" mass="38845">MPEITFIFGPNNSFFFDCPKSWKFHNIPQTLRQLFNSSMSPAWRITQPFCLALAPQVNSPEPIWYIGCKVLNGEEKIFYSQTYFDINYPDLSRWIKTVPNASRSCFVTFGTGYAFYASAPGNGSCWAGIPSDLSDKIQKAFDTPCCVALGMDNAWFVMWPDGYYSWKFYGGYGGLDRILTDAEPRSVSYLAISPYNKEHYFVAFRDRTVKYNFVGAPPEWMQQMQEVFNAWQAEMMGVAHPQPFGQPQNVPYAPQQWNPNLAQPPPSIPGFLPPQSPNTPASNLSNVTTPAMSPNVAYAYMAPPQPGAVEMAGNAVPAAGTMLAVPAPAVSRTSSTDKKKKFLSRFFN</sequence>
<dbReference type="GeneID" id="54573262"/>
<evidence type="ECO:0000313" key="2">
    <source>
        <dbReference type="Proteomes" id="UP000800094"/>
    </source>
</evidence>
<evidence type="ECO:0000313" key="1">
    <source>
        <dbReference type="EMBL" id="KAF2254950.1"/>
    </source>
</evidence>
<proteinExistence type="predicted"/>
<dbReference type="OrthoDB" id="4764735at2759"/>
<dbReference type="EMBL" id="ML987190">
    <property type="protein sequence ID" value="KAF2254950.1"/>
    <property type="molecule type" value="Genomic_DNA"/>
</dbReference>
<dbReference type="AlphaFoldDB" id="A0A6A6IZA7"/>
<protein>
    <submittedName>
        <fullName evidence="1">Uncharacterized protein</fullName>
    </submittedName>
</protein>
<reference evidence="1" key="1">
    <citation type="journal article" date="2020" name="Stud. Mycol.">
        <title>101 Dothideomycetes genomes: a test case for predicting lifestyles and emergence of pathogens.</title>
        <authorList>
            <person name="Haridas S."/>
            <person name="Albert R."/>
            <person name="Binder M."/>
            <person name="Bloem J."/>
            <person name="Labutti K."/>
            <person name="Salamov A."/>
            <person name="Andreopoulos B."/>
            <person name="Baker S."/>
            <person name="Barry K."/>
            <person name="Bills G."/>
            <person name="Bluhm B."/>
            <person name="Cannon C."/>
            <person name="Castanera R."/>
            <person name="Culley D."/>
            <person name="Daum C."/>
            <person name="Ezra D."/>
            <person name="Gonzalez J."/>
            <person name="Henrissat B."/>
            <person name="Kuo A."/>
            <person name="Liang C."/>
            <person name="Lipzen A."/>
            <person name="Lutzoni F."/>
            <person name="Magnuson J."/>
            <person name="Mondo S."/>
            <person name="Nolan M."/>
            <person name="Ohm R."/>
            <person name="Pangilinan J."/>
            <person name="Park H.-J."/>
            <person name="Ramirez L."/>
            <person name="Alfaro M."/>
            <person name="Sun H."/>
            <person name="Tritt A."/>
            <person name="Yoshinaga Y."/>
            <person name="Zwiers L.-H."/>
            <person name="Turgeon B."/>
            <person name="Goodwin S."/>
            <person name="Spatafora J."/>
            <person name="Crous P."/>
            <person name="Grigoriev I."/>
        </authorList>
    </citation>
    <scope>NUCLEOTIDE SEQUENCE</scope>
    <source>
        <strain evidence="1">CBS 122368</strain>
    </source>
</reference>
<keyword evidence="2" id="KW-1185">Reference proteome</keyword>
<accession>A0A6A6IZA7</accession>
<name>A0A6A6IZA7_9PLEO</name>
<gene>
    <name evidence="1" type="ORF">BU26DRAFT_148394</name>
</gene>